<dbReference type="InterPro" id="IPR025668">
    <property type="entry name" value="Tnp_DDE_dom"/>
</dbReference>
<dbReference type="InterPro" id="IPR008490">
    <property type="entry name" value="Transposase_InsH_N"/>
</dbReference>
<name>A0A5P0ZKP2_9LACO</name>
<dbReference type="EMBL" id="VDFM01000034">
    <property type="protein sequence ID" value="MQS53644.1"/>
    <property type="molecule type" value="Genomic_DNA"/>
</dbReference>
<accession>A0A5P0ZKP2</accession>
<dbReference type="Pfam" id="PF05598">
    <property type="entry name" value="DUF772"/>
    <property type="match status" value="1"/>
</dbReference>
<dbReference type="PANTHER" id="PTHR35604">
    <property type="entry name" value="TRANSPOSASE INSH FOR INSERTION SEQUENCE ELEMENT IS5A-RELATED"/>
    <property type="match status" value="1"/>
</dbReference>
<evidence type="ECO:0000259" key="2">
    <source>
        <dbReference type="Pfam" id="PF13751"/>
    </source>
</evidence>
<dbReference type="OrthoDB" id="9774608at2"/>
<dbReference type="AlphaFoldDB" id="A0A5P0ZKP2"/>
<dbReference type="Pfam" id="PF13751">
    <property type="entry name" value="DDE_Tnp_1_6"/>
    <property type="match status" value="1"/>
</dbReference>
<feature type="domain" description="Transposase InsH N-terminal" evidence="1">
    <location>
        <begin position="18"/>
        <end position="111"/>
    </location>
</feature>
<evidence type="ECO:0000313" key="4">
    <source>
        <dbReference type="Proteomes" id="UP000380386"/>
    </source>
</evidence>
<comment type="caution">
    <text evidence="3">The sequence shown here is derived from an EMBL/GenBank/DDBJ whole genome shotgun (WGS) entry which is preliminary data.</text>
</comment>
<gene>
    <name evidence="3" type="ORF">FHL02_11615</name>
</gene>
<sequence>MLKQQEALKLSPYSDLYDILIPKDNELRQLNELVDFSFVYDELADKYCKDDGRNAIDPIQMFKYLYLKVYYDLSDRDLIERTKTDMAMKFFLGLNPEDEVIHPSLLTKFRRQRLKDTDLLNLLISKTIKIAMENEIIKGNRVIVDSTHTAASFKQKSPVETLRHKSKLLRKELYKVNEEIKSDLPEKNTLNGLEKEKTYTDKLIKKVNEHPELLVNDKIRKSLHVLEELQDDIKEHQEYSKDNDAKIGHKSRNSSFFGYKTHIAMTDERIITAAIVSSGEKGDGRFLQDLLDQTRLRKVQIKEVIGDRAYSGKENIEASINDHYALISRLLPTISNGVRKQEDLWDFNKDAGMFVCPAGHMAIKKYKIVKHNSTVNEVMKYYFDIEKCKACPLRDGCYKAGAKSKSYSVSIKSKVHEKQYAFEQTEYFKQVIKQRYKIEAKNSELKFRHGYGVAQSGDIQGMMLQGAMTIFCTNLKRIMKIMKEKNK</sequence>
<organism evidence="3 4">
    <name type="scientific">Companilactobacillus mishanensis</name>
    <dbReference type="NCBI Taxonomy" id="2486008"/>
    <lineage>
        <taxon>Bacteria</taxon>
        <taxon>Bacillati</taxon>
        <taxon>Bacillota</taxon>
        <taxon>Bacilli</taxon>
        <taxon>Lactobacillales</taxon>
        <taxon>Lactobacillaceae</taxon>
        <taxon>Companilactobacillus</taxon>
    </lineage>
</organism>
<dbReference type="RefSeq" id="WP_153384064.1">
    <property type="nucleotide sequence ID" value="NZ_VDFM01000034.1"/>
</dbReference>
<dbReference type="PANTHER" id="PTHR35604:SF2">
    <property type="entry name" value="TRANSPOSASE INSH FOR INSERTION SEQUENCE ELEMENT IS5A-RELATED"/>
    <property type="match status" value="1"/>
</dbReference>
<feature type="domain" description="Transposase DDE" evidence="2">
    <location>
        <begin position="355"/>
        <end position="478"/>
    </location>
</feature>
<proteinExistence type="predicted"/>
<dbReference type="InterPro" id="IPR047629">
    <property type="entry name" value="IS1182_transpos"/>
</dbReference>
<protein>
    <submittedName>
        <fullName evidence="3">IS1182 family transposase</fullName>
    </submittedName>
</protein>
<evidence type="ECO:0000313" key="3">
    <source>
        <dbReference type="EMBL" id="MQS53644.1"/>
    </source>
</evidence>
<evidence type="ECO:0000259" key="1">
    <source>
        <dbReference type="Pfam" id="PF05598"/>
    </source>
</evidence>
<dbReference type="Proteomes" id="UP000380386">
    <property type="component" value="Unassembled WGS sequence"/>
</dbReference>
<reference evidence="3 4" key="1">
    <citation type="journal article" date="2019" name="Syst. Appl. Microbiol.">
        <title>Polyphasic characterization of two novel Lactobacillus spp. isolated from blown salami packages: Description of Lactobacillus halodurans sp. nov. and Lactobacillus salsicarnum sp. nov.</title>
        <authorList>
            <person name="Schuster J.A."/>
            <person name="Klingl A."/>
            <person name="Vogel R.F."/>
            <person name="Ehrmann M.A."/>
        </authorList>
    </citation>
    <scope>NUCLEOTIDE SEQUENCE [LARGE SCALE GENOMIC DNA]</scope>
    <source>
        <strain evidence="3 4">TMW 1.2118</strain>
    </source>
</reference>
<dbReference type="NCBIfam" id="NF033551">
    <property type="entry name" value="transpos_IS1182"/>
    <property type="match status" value="1"/>
</dbReference>